<protein>
    <recommendedName>
        <fullName evidence="1">Response receiver domain-containing protein</fullName>
    </recommendedName>
</protein>
<comment type="caution">
    <text evidence="2">The sequence shown here is derived from an EMBL/GenBank/DDBJ whole genome shotgun (WGS) entry which is preliminary data.</text>
</comment>
<sequence>MAKENTFESLVNEAFIEPLRSVLIVDDQYPTWEEIFNSRILVEQSIEGREANFTNKKWHDSATAGEVLSLISEFRSQKPGFIIDIHDGVSENIMNKKAGGETPKELADHLHQSDLLILDYNLEGSEAGTGGDTARKILTSVLNNQHFNLVVVHTSEDLYVTMHECLRALMESCTSKYDEEYTKEIDELDKLISEKEDADEFDRSRIDEKLDMTTYIEARHPDEGLSIALGRFMNGKDAFSDLSAWAMELDLQPRQKKFFFYWAIHVFEKRYMDEFSKNPPKGLSWHISDNCKWLRTSRGFVCFVKKGPENLLGELKNALVNWKPTPSRLLSAKYRDEISRMGAEVEDTSLRQKHAFAKFYETICNPGMDSLSSEQIELMRHYKLKDHVSRQSEMLSFLVEDKVADFGKKIYEADKENNFTFHNHYGISLVTDEDKEKASSEYNRYVCCLPSKENSFGQFGSDQLDSGHIFKLENTWWVCATPACDLQPGQSTIAFKKGKDASLRPFTAIRLHPVKKLNELTQHHINSGSYCYVEYMGEILGLGLKSPQDDSSKPAIQKVEWRSFIAKNGGVITEGKLHLLEIELELEGMRIKSDHKEAEVLAKLRYEYALNYIQRVGTSVSRIGLGYVVP</sequence>
<name>A0ABS2W998_9GAMM</name>
<gene>
    <name evidence="2" type="ORF">JW498_13055</name>
</gene>
<evidence type="ECO:0000259" key="1">
    <source>
        <dbReference type="Pfam" id="PF19192"/>
    </source>
</evidence>
<feature type="domain" description="Response receiver" evidence="1">
    <location>
        <begin position="19"/>
        <end position="195"/>
    </location>
</feature>
<reference evidence="2 3" key="1">
    <citation type="submission" date="2021-02" db="EMBL/GenBank/DDBJ databases">
        <title>A novel species of genus Amphritea isolated from a fishpond in China.</title>
        <authorList>
            <person name="Lu H."/>
        </authorList>
    </citation>
    <scope>NUCLEOTIDE SEQUENCE [LARGE SCALE GENOMIC DNA]</scope>
    <source>
        <strain evidence="2 3">RP18W</strain>
    </source>
</reference>
<proteinExistence type="predicted"/>
<evidence type="ECO:0000313" key="3">
    <source>
        <dbReference type="Proteomes" id="UP000760472"/>
    </source>
</evidence>
<evidence type="ECO:0000313" key="2">
    <source>
        <dbReference type="EMBL" id="MBN0988294.1"/>
    </source>
</evidence>
<keyword evidence="3" id="KW-1185">Reference proteome</keyword>
<accession>A0ABS2W998</accession>
<dbReference type="RefSeq" id="WP_205213803.1">
    <property type="nucleotide sequence ID" value="NZ_JAFFZP010000020.1"/>
</dbReference>
<dbReference type="InterPro" id="IPR043834">
    <property type="entry name" value="REC"/>
</dbReference>
<organism evidence="2 3">
    <name type="scientific">Amphritea pacifica</name>
    <dbReference type="NCBI Taxonomy" id="2811233"/>
    <lineage>
        <taxon>Bacteria</taxon>
        <taxon>Pseudomonadati</taxon>
        <taxon>Pseudomonadota</taxon>
        <taxon>Gammaproteobacteria</taxon>
        <taxon>Oceanospirillales</taxon>
        <taxon>Oceanospirillaceae</taxon>
        <taxon>Amphritea</taxon>
    </lineage>
</organism>
<dbReference type="EMBL" id="JAFFZP010000020">
    <property type="protein sequence ID" value="MBN0988294.1"/>
    <property type="molecule type" value="Genomic_DNA"/>
</dbReference>
<dbReference type="Pfam" id="PF19192">
    <property type="entry name" value="Response_reg_2"/>
    <property type="match status" value="1"/>
</dbReference>
<dbReference type="Proteomes" id="UP000760472">
    <property type="component" value="Unassembled WGS sequence"/>
</dbReference>